<organism evidence="2 3">
    <name type="scientific">Knipowitschia caucasica</name>
    <name type="common">Caucasian dwarf goby</name>
    <name type="synonym">Pomatoschistus caucasicus</name>
    <dbReference type="NCBI Taxonomy" id="637954"/>
    <lineage>
        <taxon>Eukaryota</taxon>
        <taxon>Metazoa</taxon>
        <taxon>Chordata</taxon>
        <taxon>Craniata</taxon>
        <taxon>Vertebrata</taxon>
        <taxon>Euteleostomi</taxon>
        <taxon>Actinopterygii</taxon>
        <taxon>Neopterygii</taxon>
        <taxon>Teleostei</taxon>
        <taxon>Neoteleostei</taxon>
        <taxon>Acanthomorphata</taxon>
        <taxon>Gobiaria</taxon>
        <taxon>Gobiiformes</taxon>
        <taxon>Gobioidei</taxon>
        <taxon>Gobiidae</taxon>
        <taxon>Gobiinae</taxon>
        <taxon>Knipowitschia</taxon>
    </lineage>
</organism>
<protein>
    <submittedName>
        <fullName evidence="2">Uncharacterized protein</fullName>
    </submittedName>
</protein>
<feature type="compositionally biased region" description="Polar residues" evidence="1">
    <location>
        <begin position="77"/>
        <end position="98"/>
    </location>
</feature>
<dbReference type="Proteomes" id="UP001497482">
    <property type="component" value="Chromosome 16"/>
</dbReference>
<accession>A0AAV2KBX7</accession>
<evidence type="ECO:0000313" key="2">
    <source>
        <dbReference type="EMBL" id="CAL1584979.1"/>
    </source>
</evidence>
<sequence>MRSASGEQIEAAPNYSKPSVLMNRERAVAGACSMRQAEPHSATNSSEITVVTLGCSSHSDSRVTALQRTIRDWAKTQPGTRDTQSLDACSDLFSPTQG</sequence>
<evidence type="ECO:0000313" key="3">
    <source>
        <dbReference type="Proteomes" id="UP001497482"/>
    </source>
</evidence>
<name>A0AAV2KBX7_KNICA</name>
<proteinExistence type="predicted"/>
<dbReference type="EMBL" id="OZ035838">
    <property type="protein sequence ID" value="CAL1584979.1"/>
    <property type="molecule type" value="Genomic_DNA"/>
</dbReference>
<dbReference type="AlphaFoldDB" id="A0AAV2KBX7"/>
<reference evidence="2 3" key="1">
    <citation type="submission" date="2024-04" db="EMBL/GenBank/DDBJ databases">
        <authorList>
            <person name="Waldvogel A.-M."/>
            <person name="Schoenle A."/>
        </authorList>
    </citation>
    <scope>NUCLEOTIDE SEQUENCE [LARGE SCALE GENOMIC DNA]</scope>
</reference>
<feature type="region of interest" description="Disordered" evidence="1">
    <location>
        <begin position="75"/>
        <end position="98"/>
    </location>
</feature>
<evidence type="ECO:0000256" key="1">
    <source>
        <dbReference type="SAM" id="MobiDB-lite"/>
    </source>
</evidence>
<keyword evidence="3" id="KW-1185">Reference proteome</keyword>
<gene>
    <name evidence="2" type="ORF">KC01_LOCUS15230</name>
</gene>